<keyword evidence="2" id="KW-1185">Reference proteome</keyword>
<protein>
    <submittedName>
        <fullName evidence="1">Uncharacterized protein</fullName>
    </submittedName>
</protein>
<dbReference type="Proteomes" id="UP001157418">
    <property type="component" value="Unassembled WGS sequence"/>
</dbReference>
<name>A0AAU9PND2_9ASTR</name>
<sequence>MFRTINQILFNYKTWNFDCSSLDSCESETSSKMELDLHVSQTQASNEIVLEEHVSLVSSIKKKMVNTSDFGRICKVLEKIYKENEEKYFPLILSIGPFHRGEEKLKVMEDYKWKYLNTLLSRATNVEARLGKCVETLKVLEDKARKCYGEEIHMQSDEFVEMMLIDGCFIIELFNKSCCKGTRRRGDPFLATYEVFYRLRHDLILLENQIPFFILDHLFNIVPTPKQCGDYSLIELAFRFFKKTVHEDPYYIRERYGQEIHHLLDLIHQSFIPKTHIFQLHSKQPLPKIVIPTVTQLHRIGAEIKGSKSRNILEIKLNNGVLRIPNLIHHDLMEIVLRNLIAMENCCYDATKYVTSYAFLMKSLIQSIDDAKFLLKKRIFDKDEEFFTLFNKISIDVNAKDFYYGELCEDFDKFAKVDINIRYARKVKTIVTRCLREL</sequence>
<reference evidence="1 2" key="1">
    <citation type="submission" date="2022-01" db="EMBL/GenBank/DDBJ databases">
        <authorList>
            <person name="Xiong W."/>
            <person name="Schranz E."/>
        </authorList>
    </citation>
    <scope>NUCLEOTIDE SEQUENCE [LARGE SCALE GENOMIC DNA]</scope>
</reference>
<comment type="caution">
    <text evidence="1">The sequence shown here is derived from an EMBL/GenBank/DDBJ whole genome shotgun (WGS) entry which is preliminary data.</text>
</comment>
<proteinExistence type="predicted"/>
<organism evidence="1 2">
    <name type="scientific">Lactuca virosa</name>
    <dbReference type="NCBI Taxonomy" id="75947"/>
    <lineage>
        <taxon>Eukaryota</taxon>
        <taxon>Viridiplantae</taxon>
        <taxon>Streptophyta</taxon>
        <taxon>Embryophyta</taxon>
        <taxon>Tracheophyta</taxon>
        <taxon>Spermatophyta</taxon>
        <taxon>Magnoliopsida</taxon>
        <taxon>eudicotyledons</taxon>
        <taxon>Gunneridae</taxon>
        <taxon>Pentapetalae</taxon>
        <taxon>asterids</taxon>
        <taxon>campanulids</taxon>
        <taxon>Asterales</taxon>
        <taxon>Asteraceae</taxon>
        <taxon>Cichorioideae</taxon>
        <taxon>Cichorieae</taxon>
        <taxon>Lactucinae</taxon>
        <taxon>Lactuca</taxon>
    </lineage>
</organism>
<evidence type="ECO:0000313" key="2">
    <source>
        <dbReference type="Proteomes" id="UP001157418"/>
    </source>
</evidence>
<dbReference type="PANTHER" id="PTHR31170:SF20">
    <property type="entry name" value="DUF247 DOMAIN PROTEIN"/>
    <property type="match status" value="1"/>
</dbReference>
<accession>A0AAU9PND2</accession>
<dbReference type="AlphaFoldDB" id="A0AAU9PND2"/>
<dbReference type="Pfam" id="PF03140">
    <property type="entry name" value="DUF247"/>
    <property type="match status" value="1"/>
</dbReference>
<dbReference type="InterPro" id="IPR004158">
    <property type="entry name" value="DUF247_pln"/>
</dbReference>
<gene>
    <name evidence="1" type="ORF">LVIROSA_LOCUS37170</name>
</gene>
<dbReference type="PANTHER" id="PTHR31170">
    <property type="entry name" value="BNAC04G53230D PROTEIN"/>
    <property type="match status" value="1"/>
</dbReference>
<dbReference type="EMBL" id="CAKMRJ010005745">
    <property type="protein sequence ID" value="CAH1451838.1"/>
    <property type="molecule type" value="Genomic_DNA"/>
</dbReference>
<evidence type="ECO:0000313" key="1">
    <source>
        <dbReference type="EMBL" id="CAH1451838.1"/>
    </source>
</evidence>